<keyword evidence="4" id="KW-0862">Zinc</keyword>
<evidence type="ECO:0000313" key="6">
    <source>
        <dbReference type="EMBL" id="EXX53084.1"/>
    </source>
</evidence>
<gene>
    <name evidence="6" type="ORF">RirG_247260</name>
</gene>
<dbReference type="EMBL" id="JEMT01029091">
    <property type="protein sequence ID" value="EXX53084.1"/>
    <property type="molecule type" value="Genomic_DNA"/>
</dbReference>
<dbReference type="PANTHER" id="PTHR46481">
    <property type="entry name" value="ZINC FINGER BED DOMAIN-CONTAINING PROTEIN 4"/>
    <property type="match status" value="1"/>
</dbReference>
<keyword evidence="5" id="KW-0539">Nucleus</keyword>
<sequence length="383" mass="44009">MKKFKNAQIQIKNYLQLSTSKISLTIDMWTTISSLGILAVTIHFIKDDWQFDHFVLDVLYISSPHTALAIKDSIIKIVSELNIADRLIGITSNNEAKMLAVTRLIKEDLNLSEFCHYHCAAHISNLAVEAALNTSIVPNCVKKLRIFISTVRNSPKQIDKLKEFFQVEKIKFKVPLPDCTTRWNYTFYIIDRALEIKPLLAHLPNEEEWNILTILADLLAPFASVTRVISASSYPTIGEVKLLFKGIRMHLNQSRGENFILQDQVDEMNRVFTNYFDEISETLHVPAFFNSRYKKLAYGDMFQNNIFEPICRVIANYRESNNTHIPSQPIQASQRHLMNLSAIETRNFFRNLIALNQTPQPVLNELELYFTSNSPGDEVVPLE</sequence>
<keyword evidence="2" id="KW-0479">Metal-binding</keyword>
<proteinExistence type="predicted"/>
<dbReference type="InterPro" id="IPR012337">
    <property type="entry name" value="RNaseH-like_sf"/>
</dbReference>
<protein>
    <recommendedName>
        <fullName evidence="8">Zinc finger bed domain-containing protein ricesleeper 2-like</fullName>
    </recommendedName>
</protein>
<accession>A0A015JDP9</accession>
<dbReference type="STRING" id="1432141.A0A015JDP9"/>
<dbReference type="AlphaFoldDB" id="A0A015JDP9"/>
<dbReference type="OrthoDB" id="2449227at2759"/>
<evidence type="ECO:0000256" key="3">
    <source>
        <dbReference type="ARBA" id="ARBA00022771"/>
    </source>
</evidence>
<dbReference type="HOGENOM" id="CLU_721890_0_0_1"/>
<comment type="caution">
    <text evidence="6">The sequence shown here is derived from an EMBL/GenBank/DDBJ whole genome shotgun (WGS) entry which is preliminary data.</text>
</comment>
<evidence type="ECO:0000256" key="1">
    <source>
        <dbReference type="ARBA" id="ARBA00004123"/>
    </source>
</evidence>
<keyword evidence="7" id="KW-1185">Reference proteome</keyword>
<organism evidence="6 7">
    <name type="scientific">Rhizophagus irregularis (strain DAOM 197198w)</name>
    <name type="common">Glomus intraradices</name>
    <dbReference type="NCBI Taxonomy" id="1432141"/>
    <lineage>
        <taxon>Eukaryota</taxon>
        <taxon>Fungi</taxon>
        <taxon>Fungi incertae sedis</taxon>
        <taxon>Mucoromycota</taxon>
        <taxon>Glomeromycotina</taxon>
        <taxon>Glomeromycetes</taxon>
        <taxon>Glomerales</taxon>
        <taxon>Glomeraceae</taxon>
        <taxon>Rhizophagus</taxon>
    </lineage>
</organism>
<evidence type="ECO:0000256" key="5">
    <source>
        <dbReference type="ARBA" id="ARBA00023242"/>
    </source>
</evidence>
<evidence type="ECO:0000256" key="2">
    <source>
        <dbReference type="ARBA" id="ARBA00022723"/>
    </source>
</evidence>
<evidence type="ECO:0000313" key="7">
    <source>
        <dbReference type="Proteomes" id="UP000022910"/>
    </source>
</evidence>
<dbReference type="GO" id="GO:0008270">
    <property type="term" value="F:zinc ion binding"/>
    <property type="evidence" value="ECO:0007669"/>
    <property type="project" value="UniProtKB-KW"/>
</dbReference>
<evidence type="ECO:0008006" key="8">
    <source>
        <dbReference type="Google" id="ProtNLM"/>
    </source>
</evidence>
<dbReference type="PANTHER" id="PTHR46481:SF10">
    <property type="entry name" value="ZINC FINGER BED DOMAIN-CONTAINING PROTEIN 39"/>
    <property type="match status" value="1"/>
</dbReference>
<dbReference type="GO" id="GO:0005634">
    <property type="term" value="C:nucleus"/>
    <property type="evidence" value="ECO:0007669"/>
    <property type="project" value="UniProtKB-SubCell"/>
</dbReference>
<evidence type="ECO:0000256" key="4">
    <source>
        <dbReference type="ARBA" id="ARBA00022833"/>
    </source>
</evidence>
<dbReference type="SUPFAM" id="SSF53098">
    <property type="entry name" value="Ribonuclease H-like"/>
    <property type="match status" value="1"/>
</dbReference>
<comment type="subcellular location">
    <subcellularLocation>
        <location evidence="1">Nucleus</location>
    </subcellularLocation>
</comment>
<dbReference type="InterPro" id="IPR052035">
    <property type="entry name" value="ZnF_BED_domain_contain"/>
</dbReference>
<keyword evidence="3" id="KW-0863">Zinc-finger</keyword>
<dbReference type="Proteomes" id="UP000022910">
    <property type="component" value="Unassembled WGS sequence"/>
</dbReference>
<name>A0A015JDP9_RHIIW</name>
<reference evidence="6 7" key="1">
    <citation type="submission" date="2014-02" db="EMBL/GenBank/DDBJ databases">
        <title>Single nucleus genome sequencing reveals high similarity among nuclei of an endomycorrhizal fungus.</title>
        <authorList>
            <person name="Lin K."/>
            <person name="Geurts R."/>
            <person name="Zhang Z."/>
            <person name="Limpens E."/>
            <person name="Saunders D.G."/>
            <person name="Mu D."/>
            <person name="Pang E."/>
            <person name="Cao H."/>
            <person name="Cha H."/>
            <person name="Lin T."/>
            <person name="Zhou Q."/>
            <person name="Shang Y."/>
            <person name="Li Y."/>
            <person name="Ivanov S."/>
            <person name="Sharma T."/>
            <person name="Velzen R.V."/>
            <person name="Ruijter N.D."/>
            <person name="Aanen D.K."/>
            <person name="Win J."/>
            <person name="Kamoun S."/>
            <person name="Bisseling T."/>
            <person name="Huang S."/>
        </authorList>
    </citation>
    <scope>NUCLEOTIDE SEQUENCE [LARGE SCALE GENOMIC DNA]</scope>
    <source>
        <strain evidence="7">DAOM197198w</strain>
    </source>
</reference>